<dbReference type="HOGENOM" id="CLU_2606990_0_0_1"/>
<accession>A0A0C3NXR0</accession>
<proteinExistence type="predicted"/>
<reference evidence="1 2" key="1">
    <citation type="submission" date="2014-04" db="EMBL/GenBank/DDBJ databases">
        <authorList>
            <consortium name="DOE Joint Genome Institute"/>
            <person name="Kuo A."/>
            <person name="Kohler A."/>
            <person name="Costa M.D."/>
            <person name="Nagy L.G."/>
            <person name="Floudas D."/>
            <person name="Copeland A."/>
            <person name="Barry K.W."/>
            <person name="Cichocki N."/>
            <person name="Veneault-Fourrey C."/>
            <person name="LaButti K."/>
            <person name="Lindquist E.A."/>
            <person name="Lipzen A."/>
            <person name="Lundell T."/>
            <person name="Morin E."/>
            <person name="Murat C."/>
            <person name="Sun H."/>
            <person name="Tunlid A."/>
            <person name="Henrissat B."/>
            <person name="Grigoriev I.V."/>
            <person name="Hibbett D.S."/>
            <person name="Martin F."/>
            <person name="Nordberg H.P."/>
            <person name="Cantor M.N."/>
            <person name="Hua S.X."/>
        </authorList>
    </citation>
    <scope>NUCLEOTIDE SEQUENCE [LARGE SCALE GENOMIC DNA]</scope>
    <source>
        <strain evidence="1 2">Marx 270</strain>
    </source>
</reference>
<dbReference type="Proteomes" id="UP000054217">
    <property type="component" value="Unassembled WGS sequence"/>
</dbReference>
<protein>
    <submittedName>
        <fullName evidence="1">Uncharacterized protein</fullName>
    </submittedName>
</protein>
<name>A0A0C3NXR0_PISTI</name>
<gene>
    <name evidence="1" type="ORF">M404DRAFT_774688</name>
</gene>
<sequence length="79" mass="8725">MSLVNIWKHPLVAGYHVLETVSSRYYRLLAFRTSSMRVTTDGVDGPVDEPDVQQCSTVAPDGTFCGLRGPKFGRLADHT</sequence>
<dbReference type="EMBL" id="KN832000">
    <property type="protein sequence ID" value="KIN99923.1"/>
    <property type="molecule type" value="Genomic_DNA"/>
</dbReference>
<evidence type="ECO:0000313" key="2">
    <source>
        <dbReference type="Proteomes" id="UP000054217"/>
    </source>
</evidence>
<keyword evidence="2" id="KW-1185">Reference proteome</keyword>
<dbReference type="AlphaFoldDB" id="A0A0C3NXR0"/>
<reference evidence="2" key="2">
    <citation type="submission" date="2015-01" db="EMBL/GenBank/DDBJ databases">
        <title>Evolutionary Origins and Diversification of the Mycorrhizal Mutualists.</title>
        <authorList>
            <consortium name="DOE Joint Genome Institute"/>
            <consortium name="Mycorrhizal Genomics Consortium"/>
            <person name="Kohler A."/>
            <person name="Kuo A."/>
            <person name="Nagy L.G."/>
            <person name="Floudas D."/>
            <person name="Copeland A."/>
            <person name="Barry K.W."/>
            <person name="Cichocki N."/>
            <person name="Veneault-Fourrey C."/>
            <person name="LaButti K."/>
            <person name="Lindquist E.A."/>
            <person name="Lipzen A."/>
            <person name="Lundell T."/>
            <person name="Morin E."/>
            <person name="Murat C."/>
            <person name="Riley R."/>
            <person name="Ohm R."/>
            <person name="Sun H."/>
            <person name="Tunlid A."/>
            <person name="Henrissat B."/>
            <person name="Grigoriev I.V."/>
            <person name="Hibbett D.S."/>
            <person name="Martin F."/>
        </authorList>
    </citation>
    <scope>NUCLEOTIDE SEQUENCE [LARGE SCALE GENOMIC DNA]</scope>
    <source>
        <strain evidence="2">Marx 270</strain>
    </source>
</reference>
<organism evidence="1 2">
    <name type="scientific">Pisolithus tinctorius Marx 270</name>
    <dbReference type="NCBI Taxonomy" id="870435"/>
    <lineage>
        <taxon>Eukaryota</taxon>
        <taxon>Fungi</taxon>
        <taxon>Dikarya</taxon>
        <taxon>Basidiomycota</taxon>
        <taxon>Agaricomycotina</taxon>
        <taxon>Agaricomycetes</taxon>
        <taxon>Agaricomycetidae</taxon>
        <taxon>Boletales</taxon>
        <taxon>Sclerodermatineae</taxon>
        <taxon>Pisolithaceae</taxon>
        <taxon>Pisolithus</taxon>
    </lineage>
</organism>
<dbReference type="InParanoid" id="A0A0C3NXR0"/>
<evidence type="ECO:0000313" key="1">
    <source>
        <dbReference type="EMBL" id="KIN99923.1"/>
    </source>
</evidence>